<dbReference type="Proteomes" id="UP000252698">
    <property type="component" value="Chromosome"/>
</dbReference>
<accession>A0A2Z5JKL5</accession>
<keyword evidence="5" id="KW-0804">Transcription</keyword>
<dbReference type="InterPro" id="IPR051677">
    <property type="entry name" value="AfsR-DnrI-RedD_regulator"/>
</dbReference>
<dbReference type="GO" id="GO:0003677">
    <property type="term" value="F:DNA binding"/>
    <property type="evidence" value="ECO:0007669"/>
    <property type="project" value="UniProtKB-UniRule"/>
</dbReference>
<protein>
    <submittedName>
        <fullName evidence="10">SARP family transcriptional regulator</fullName>
    </submittedName>
</protein>
<dbReference type="InterPro" id="IPR036388">
    <property type="entry name" value="WH-like_DNA-bd_sf"/>
</dbReference>
<dbReference type="SMART" id="SM01043">
    <property type="entry name" value="BTAD"/>
    <property type="match status" value="1"/>
</dbReference>
<evidence type="ECO:0000259" key="9">
    <source>
        <dbReference type="PROSITE" id="PS51755"/>
    </source>
</evidence>
<evidence type="ECO:0000313" key="10">
    <source>
        <dbReference type="EMBL" id="AXE80843.1"/>
    </source>
</evidence>
<evidence type="ECO:0000256" key="7">
    <source>
        <dbReference type="PROSITE-ProRule" id="PRU01091"/>
    </source>
</evidence>
<dbReference type="SUPFAM" id="SSF52540">
    <property type="entry name" value="P-loop containing nucleoside triphosphate hydrolases"/>
    <property type="match status" value="1"/>
</dbReference>
<dbReference type="Gene3D" id="1.10.10.10">
    <property type="entry name" value="Winged helix-like DNA-binding domain superfamily/Winged helix DNA-binding domain"/>
    <property type="match status" value="1"/>
</dbReference>
<dbReference type="InterPro" id="IPR019734">
    <property type="entry name" value="TPR_rpt"/>
</dbReference>
<dbReference type="GO" id="GO:0043531">
    <property type="term" value="F:ADP binding"/>
    <property type="evidence" value="ECO:0007669"/>
    <property type="project" value="InterPro"/>
</dbReference>
<dbReference type="SUPFAM" id="SSF48452">
    <property type="entry name" value="TPR-like"/>
    <property type="match status" value="2"/>
</dbReference>
<evidence type="ECO:0000313" key="11">
    <source>
        <dbReference type="Proteomes" id="UP000252698"/>
    </source>
</evidence>
<dbReference type="PROSITE" id="PS50005">
    <property type="entry name" value="TPR"/>
    <property type="match status" value="1"/>
</dbReference>
<dbReference type="Pfam" id="PF13424">
    <property type="entry name" value="TPR_12"/>
    <property type="match status" value="1"/>
</dbReference>
<dbReference type="GO" id="GO:0006355">
    <property type="term" value="P:regulation of DNA-templated transcription"/>
    <property type="evidence" value="ECO:0007669"/>
    <property type="project" value="InterPro"/>
</dbReference>
<dbReference type="EMBL" id="CP027306">
    <property type="protein sequence ID" value="AXE80843.1"/>
    <property type="molecule type" value="Genomic_DNA"/>
</dbReference>
<dbReference type="PANTHER" id="PTHR35807">
    <property type="entry name" value="TRANSCRIPTIONAL REGULATOR REDD-RELATED"/>
    <property type="match status" value="1"/>
</dbReference>
<keyword evidence="2" id="KW-0902">Two-component regulatory system</keyword>
<feature type="DNA-binding region" description="OmpR/PhoB-type" evidence="7">
    <location>
        <begin position="1"/>
        <end position="98"/>
    </location>
</feature>
<keyword evidence="6" id="KW-0802">TPR repeat</keyword>
<keyword evidence="3" id="KW-0805">Transcription regulation</keyword>
<dbReference type="KEGG" id="sata:C5746_32170"/>
<dbReference type="PANTHER" id="PTHR35807:SF1">
    <property type="entry name" value="TRANSCRIPTIONAL REGULATOR REDD"/>
    <property type="match status" value="1"/>
</dbReference>
<dbReference type="CDD" id="cd00383">
    <property type="entry name" value="trans_reg_C"/>
    <property type="match status" value="1"/>
</dbReference>
<evidence type="ECO:0000256" key="2">
    <source>
        <dbReference type="ARBA" id="ARBA00023012"/>
    </source>
</evidence>
<gene>
    <name evidence="10" type="ORF">C5746_32170</name>
</gene>
<dbReference type="Pfam" id="PF13374">
    <property type="entry name" value="TPR_10"/>
    <property type="match status" value="1"/>
</dbReference>
<dbReference type="InterPro" id="IPR011990">
    <property type="entry name" value="TPR-like_helical_dom_sf"/>
</dbReference>
<dbReference type="PROSITE" id="PS51755">
    <property type="entry name" value="OMPR_PHOB"/>
    <property type="match status" value="1"/>
</dbReference>
<dbReference type="Pfam" id="PF00486">
    <property type="entry name" value="Trans_reg_C"/>
    <property type="match status" value="1"/>
</dbReference>
<proteinExistence type="inferred from homology"/>
<dbReference type="InterPro" id="IPR005158">
    <property type="entry name" value="BTAD"/>
</dbReference>
<dbReference type="InterPro" id="IPR001867">
    <property type="entry name" value="OmpR/PhoB-type_DNA-bd"/>
</dbReference>
<dbReference type="SUPFAM" id="SSF46894">
    <property type="entry name" value="C-terminal effector domain of the bipartite response regulators"/>
    <property type="match status" value="1"/>
</dbReference>
<feature type="region of interest" description="Disordered" evidence="8">
    <location>
        <begin position="253"/>
        <end position="292"/>
    </location>
</feature>
<dbReference type="Gene3D" id="3.40.50.300">
    <property type="entry name" value="P-loop containing nucleotide triphosphate hydrolases"/>
    <property type="match status" value="1"/>
</dbReference>
<evidence type="ECO:0000256" key="4">
    <source>
        <dbReference type="ARBA" id="ARBA00023125"/>
    </source>
</evidence>
<dbReference type="InterPro" id="IPR016032">
    <property type="entry name" value="Sig_transdc_resp-reg_C-effctor"/>
</dbReference>
<feature type="repeat" description="TPR" evidence="6">
    <location>
        <begin position="861"/>
        <end position="894"/>
    </location>
</feature>
<organism evidence="10 11">
    <name type="scientific">Streptomyces atratus</name>
    <dbReference type="NCBI Taxonomy" id="1893"/>
    <lineage>
        <taxon>Bacteria</taxon>
        <taxon>Bacillati</taxon>
        <taxon>Actinomycetota</taxon>
        <taxon>Actinomycetes</taxon>
        <taxon>Kitasatosporales</taxon>
        <taxon>Streptomycetaceae</taxon>
        <taxon>Streptomyces</taxon>
    </lineage>
</organism>
<comment type="similarity">
    <text evidence="1">Belongs to the AfsR/DnrI/RedD regulatory family.</text>
</comment>
<evidence type="ECO:0000256" key="6">
    <source>
        <dbReference type="PROSITE-ProRule" id="PRU00339"/>
    </source>
</evidence>
<dbReference type="SMART" id="SM00028">
    <property type="entry name" value="TPR"/>
    <property type="match status" value="6"/>
</dbReference>
<dbReference type="Gene3D" id="1.25.40.10">
    <property type="entry name" value="Tetratricopeptide repeat domain"/>
    <property type="match status" value="2"/>
</dbReference>
<dbReference type="Pfam" id="PF03704">
    <property type="entry name" value="BTAD"/>
    <property type="match status" value="1"/>
</dbReference>
<reference evidence="10 11" key="1">
    <citation type="journal article" date="2018" name="Front. Microbiol.">
        <title>Genome Sequencing of Streptomyces atratus SCSIOZH16 and Activation Production of Nocardamine via Metabolic Engineering.</title>
        <authorList>
            <person name="Li Y."/>
            <person name="Zhang C."/>
            <person name="Liu C."/>
            <person name="Ju J."/>
            <person name="Ma J."/>
        </authorList>
    </citation>
    <scope>NUCLEOTIDE SEQUENCE [LARGE SCALE GENOMIC DNA]</scope>
    <source>
        <strain evidence="10 11">SCSIO_ZH16</strain>
    </source>
</reference>
<evidence type="ECO:0000256" key="1">
    <source>
        <dbReference type="ARBA" id="ARBA00005820"/>
    </source>
</evidence>
<dbReference type="AlphaFoldDB" id="A0A2Z5JKL5"/>
<dbReference type="CDD" id="cd15831">
    <property type="entry name" value="BTAD"/>
    <property type="match status" value="1"/>
</dbReference>
<dbReference type="GO" id="GO:0000160">
    <property type="term" value="P:phosphorelay signal transduction system"/>
    <property type="evidence" value="ECO:0007669"/>
    <property type="project" value="UniProtKB-KW"/>
</dbReference>
<dbReference type="SMART" id="SM00862">
    <property type="entry name" value="Trans_reg_C"/>
    <property type="match status" value="1"/>
</dbReference>
<evidence type="ECO:0000256" key="8">
    <source>
        <dbReference type="SAM" id="MobiDB-lite"/>
    </source>
</evidence>
<feature type="compositionally biased region" description="Low complexity" evidence="8">
    <location>
        <begin position="255"/>
        <end position="282"/>
    </location>
</feature>
<dbReference type="InterPro" id="IPR027417">
    <property type="entry name" value="P-loop_NTPase"/>
</dbReference>
<dbReference type="PRINTS" id="PR00364">
    <property type="entry name" value="DISEASERSIST"/>
</dbReference>
<evidence type="ECO:0000256" key="3">
    <source>
        <dbReference type="ARBA" id="ARBA00023015"/>
    </source>
</evidence>
<name>A0A2Z5JKL5_STRAR</name>
<evidence type="ECO:0000256" key="5">
    <source>
        <dbReference type="ARBA" id="ARBA00023163"/>
    </source>
</evidence>
<feature type="domain" description="OmpR/PhoB-type" evidence="9">
    <location>
        <begin position="1"/>
        <end position="98"/>
    </location>
</feature>
<keyword evidence="4 7" id="KW-0238">DNA-binding</keyword>
<sequence>MGGVAVEFRVLGGVEAGVDGHRLDLGPARQQRVLAVLLLEAGQVVTADELVDRVWGEHAPQRARPTLYSYLSRLRNALRTAGQDAPIARRSGGYVLTVAATAADLHRFRALSARARTTAHAGDETAAAHLFEEALANWQGELCPGMDTPWFNSRREAAQVERLTAVLDWSDLQLRRGIHTELVTVLAPLAEDNPLDERLAGQLMLALYRGGRPADALNHYQELRRRLVEELGIDPAPPLRSLHQQILISDPRLAPPARDTAPAPAHATTTHPTAAHAPTTHPRQLPAPPPLLAGRDSELVCLDKLLAPQGEPHGGTVLIAVICGTGGVGKTSLALRWAHGWQERFPDGQLFADLQGFTPSGEPADPYAVMRGFLEALGADPGSLPATPQAQAALYRSLTAGRRLLIVLDNARDTDQAVPLLPGSPTCTVLITSRHRLPGLAASHGAAQLTLETLDPAEARDLLVRRLGSDRIAAEPGAATELLRHCAGLPIAISVLAARLTTDPMLTLIALAAELREAATPLDALETGEPNGDMRIVFASSYLALDADSARVFRQFAQAPGADIGLPAAASLTGLPLPRLRTRLHRLQAHHLVQERVPGRFTCHDLLRAYALEMTEAVAPAGEAEAALTRVLDHYAHTAYAADRLLLPHRDPLAPASPADGTRLEEFADADRAMAWFASEHTVLTAAVNHAVRTGHDAQAWRMAWAITTFLARRAWWVDVTAVHSTALAAAVRLGDPAAQAESRRALAWACTETGRFEEAHQELAHALALAERHGDLLSTAHTHLALGWQYEREGDNAAALRHDRSAVEYFTSAGNLPGRARALNAVAWDHTQLGDHEASVRRCQEALVIQRELGDERGRAGTWDTLGYAYHRLGEHAEAIDCYQHSLDLNRALGHRYNEAETLVHLSQAHLATEAVEPARDALSEALAIYLDIHALSPEVNEVRALLRDLGGAPETS</sequence>